<gene>
    <name evidence="8" type="ORF">M8013_03350</name>
</gene>
<comment type="caution">
    <text evidence="8">The sequence shown here is derived from an EMBL/GenBank/DDBJ whole genome shotgun (WGS) entry which is preliminary data.</text>
</comment>
<evidence type="ECO:0000256" key="2">
    <source>
        <dbReference type="ARBA" id="ARBA00022692"/>
    </source>
</evidence>
<evidence type="ECO:0000313" key="8">
    <source>
        <dbReference type="EMBL" id="MCU6667799.1"/>
    </source>
</evidence>
<dbReference type="Pfam" id="PF25994">
    <property type="entry name" value="HH_AprE"/>
    <property type="match status" value="1"/>
</dbReference>
<evidence type="ECO:0000256" key="3">
    <source>
        <dbReference type="ARBA" id="ARBA00022989"/>
    </source>
</evidence>
<accession>A0A9J6Q5F0</accession>
<keyword evidence="9" id="KW-1185">Reference proteome</keyword>
<dbReference type="PRINTS" id="PR01490">
    <property type="entry name" value="RTXTOXIND"/>
</dbReference>
<dbReference type="PANTHER" id="PTHR30386">
    <property type="entry name" value="MEMBRANE FUSION SUBUNIT OF EMRAB-TOLC MULTIDRUG EFFLUX PUMP"/>
    <property type="match status" value="1"/>
</dbReference>
<feature type="domain" description="AprE-like beta-barrel" evidence="7">
    <location>
        <begin position="288"/>
        <end position="392"/>
    </location>
</feature>
<evidence type="ECO:0000259" key="7">
    <source>
        <dbReference type="Pfam" id="PF26002"/>
    </source>
</evidence>
<evidence type="ECO:0000256" key="5">
    <source>
        <dbReference type="SAM" id="Phobius"/>
    </source>
</evidence>
<dbReference type="SUPFAM" id="SSF56954">
    <property type="entry name" value="Outer membrane efflux proteins (OEP)"/>
    <property type="match status" value="1"/>
</dbReference>
<evidence type="ECO:0000256" key="4">
    <source>
        <dbReference type="ARBA" id="ARBA00023136"/>
    </source>
</evidence>
<comment type="subcellular location">
    <subcellularLocation>
        <location evidence="1">Membrane</location>
        <topology evidence="1">Single-pass membrane protein</topology>
    </subcellularLocation>
</comment>
<name>A0A9J6Q5F0_9ENTR</name>
<dbReference type="AlphaFoldDB" id="A0A9J6Q5F0"/>
<dbReference type="GO" id="GO:0016020">
    <property type="term" value="C:membrane"/>
    <property type="evidence" value="ECO:0007669"/>
    <property type="project" value="UniProtKB-SubCell"/>
</dbReference>
<keyword evidence="3 5" id="KW-1133">Transmembrane helix</keyword>
<dbReference type="Pfam" id="PF26002">
    <property type="entry name" value="Beta-barrel_AprE"/>
    <property type="match status" value="1"/>
</dbReference>
<feature type="domain" description="AprE-like long alpha-helical hairpin" evidence="6">
    <location>
        <begin position="104"/>
        <end position="181"/>
    </location>
</feature>
<sequence length="416" mass="46016">MAVELFDDEIADAARVHRLENSHHSRISAGLIWSIVVVVLGFVVWAMYFRIDEVARAHGEVIASSRVQIIQTVDGGVLSELGVKEGDHVKAGQILARLDPTRVEAAAGEVDARIVGLKARIARLRAESTGQSTPRFPSDPGPALREQADIERALFLQRRQSLQEDITALQTAVNLANQKLNLVNELERSGDVSTSERLNAQRDLNEARARLLGRRNKFLDDSRADLTKAEDDLSQTLQQMAGRRQQVHDTVFTAMGPGIVKNVRVTTLGGVLRAGDEIMQIVPSDDALIVEAKVLPADIARVQVGLPATVRLDPFDYTIYGALQGEVMYVSADTLKENTPRGEEIYYRVHVRLKSHAQGQSGSQEEGQFVRSTTGRQLDILPGMTSQLDIRTGDRTLMDFLLKPLRKTLSESFQER</sequence>
<dbReference type="RefSeq" id="WP_271266422.1">
    <property type="nucleotide sequence ID" value="NZ_JAMGZJ010000066.1"/>
</dbReference>
<evidence type="ECO:0000256" key="1">
    <source>
        <dbReference type="ARBA" id="ARBA00004167"/>
    </source>
</evidence>
<dbReference type="Gene3D" id="2.40.50.100">
    <property type="match status" value="1"/>
</dbReference>
<evidence type="ECO:0000259" key="6">
    <source>
        <dbReference type="Pfam" id="PF25994"/>
    </source>
</evidence>
<dbReference type="PANTHER" id="PTHR30386:SF26">
    <property type="entry name" value="TRANSPORT PROTEIN COMB"/>
    <property type="match status" value="1"/>
</dbReference>
<keyword evidence="4 5" id="KW-0472">Membrane</keyword>
<dbReference type="Proteomes" id="UP001061282">
    <property type="component" value="Unassembled WGS sequence"/>
</dbReference>
<organism evidence="8 9">
    <name type="scientific">Silvania confinis</name>
    <dbReference type="NCBI Taxonomy" id="2926470"/>
    <lineage>
        <taxon>Bacteria</taxon>
        <taxon>Pseudomonadati</taxon>
        <taxon>Pseudomonadota</taxon>
        <taxon>Gammaproteobacteria</taxon>
        <taxon>Enterobacterales</taxon>
        <taxon>Enterobacteriaceae</taxon>
        <taxon>Silvania</taxon>
    </lineage>
</organism>
<dbReference type="InterPro" id="IPR050739">
    <property type="entry name" value="MFP"/>
</dbReference>
<dbReference type="InterPro" id="IPR058982">
    <property type="entry name" value="Beta-barrel_AprE"/>
</dbReference>
<dbReference type="Gene3D" id="2.40.30.170">
    <property type="match status" value="1"/>
</dbReference>
<keyword evidence="2 5" id="KW-0812">Transmembrane</keyword>
<evidence type="ECO:0000313" key="9">
    <source>
        <dbReference type="Proteomes" id="UP001061282"/>
    </source>
</evidence>
<proteinExistence type="predicted"/>
<reference evidence="8" key="1">
    <citation type="submission" date="2022-05" db="EMBL/GenBank/DDBJ databases">
        <title>Description of a novel species of Leclercia; Leclercia tamurae and the Proposal for a Novel Genus Silvania gen. nov. Containing Two Novel Species Silvania hatchlandensis sp. nov. and Silvania confinis sp. nov. Isolated from the Rhizosphere of Oak.</title>
        <authorList>
            <person name="Maddock D.W."/>
            <person name="Brady C.L."/>
            <person name="Denman S."/>
            <person name="Arnold D."/>
        </authorList>
    </citation>
    <scope>NUCLEOTIDE SEQUENCE</scope>
    <source>
        <strain evidence="8">H4N4</strain>
    </source>
</reference>
<dbReference type="EMBL" id="JAMGZJ010000066">
    <property type="protein sequence ID" value="MCU6667799.1"/>
    <property type="molecule type" value="Genomic_DNA"/>
</dbReference>
<feature type="transmembrane region" description="Helical" evidence="5">
    <location>
        <begin position="27"/>
        <end position="48"/>
    </location>
</feature>
<protein>
    <submittedName>
        <fullName evidence="8">HlyD family efflux transporter periplasmic adaptor subunit</fullName>
    </submittedName>
</protein>
<dbReference type="SUPFAM" id="SSF111369">
    <property type="entry name" value="HlyD-like secretion proteins"/>
    <property type="match status" value="1"/>
</dbReference>
<dbReference type="InterPro" id="IPR058781">
    <property type="entry name" value="HH_AprE-like"/>
</dbReference>